<dbReference type="HOGENOM" id="CLU_2679560_0_0_11"/>
<evidence type="ECO:0008006" key="3">
    <source>
        <dbReference type="Google" id="ProtNLM"/>
    </source>
</evidence>
<sequence length="74" mass="7448">MGGYAVQPAKRAGAYVIATASPPSSDIVKATGADDIIDHTATSVLDTVTEPVDVLLNLAPITPPGFTALVTRGA</sequence>
<accession>A0A0H3D3F4</accession>
<dbReference type="InterPro" id="IPR036291">
    <property type="entry name" value="NAD(P)-bd_dom_sf"/>
</dbReference>
<dbReference type="AlphaFoldDB" id="A0A0H3D3F4"/>
<dbReference type="PATRIC" id="fig|749927.5.peg.3842"/>
<name>A0A0H3D3F4_AMYMU</name>
<reference evidence="1 2" key="1">
    <citation type="journal article" date="2010" name="Cell Res.">
        <title>Complete genome sequence of the rifamycin SV-producing Amycolatopsis mediterranei U32 revealed its genetic characteristics in phylogeny and metabolism.</title>
        <authorList>
            <person name="Zhao W."/>
            <person name="Zhong Y."/>
            <person name="Yuan H."/>
            <person name="Wang J."/>
            <person name="Zheng H."/>
            <person name="Wang Y."/>
            <person name="Cen X."/>
            <person name="Xu F."/>
            <person name="Bai J."/>
            <person name="Han X."/>
            <person name="Lu G."/>
            <person name="Zhu Y."/>
            <person name="Shao Z."/>
            <person name="Yan H."/>
            <person name="Li C."/>
            <person name="Peng N."/>
            <person name="Zhang Z."/>
            <person name="Zhang Y."/>
            <person name="Lin W."/>
            <person name="Fan Y."/>
            <person name="Qin Z."/>
            <person name="Hu Y."/>
            <person name="Zhu B."/>
            <person name="Wang S."/>
            <person name="Ding X."/>
            <person name="Zhao G.P."/>
        </authorList>
    </citation>
    <scope>NUCLEOTIDE SEQUENCE [LARGE SCALE GENOMIC DNA]</scope>
    <source>
        <strain evidence="2">U-32</strain>
    </source>
</reference>
<proteinExistence type="predicted"/>
<dbReference type="KEGG" id="amd:AMED_3714"/>
<dbReference type="EMBL" id="CP002000">
    <property type="protein sequence ID" value="ADJ45495.1"/>
    <property type="molecule type" value="Genomic_DNA"/>
</dbReference>
<evidence type="ECO:0000313" key="1">
    <source>
        <dbReference type="EMBL" id="ADJ45495.1"/>
    </source>
</evidence>
<dbReference type="GeneID" id="92871460"/>
<organism evidence="1 2">
    <name type="scientific">Amycolatopsis mediterranei (strain U-32)</name>
    <dbReference type="NCBI Taxonomy" id="749927"/>
    <lineage>
        <taxon>Bacteria</taxon>
        <taxon>Bacillati</taxon>
        <taxon>Actinomycetota</taxon>
        <taxon>Actinomycetes</taxon>
        <taxon>Pseudonocardiales</taxon>
        <taxon>Pseudonocardiaceae</taxon>
        <taxon>Amycolatopsis</taxon>
    </lineage>
</organism>
<dbReference type="Proteomes" id="UP000000328">
    <property type="component" value="Chromosome"/>
</dbReference>
<gene>
    <name evidence="1" type="ordered locus">AMED_3714</name>
</gene>
<protein>
    <recommendedName>
        <fullName evidence="3">NADPH:quinone reductase and related Zn-dependent oxidoreductase</fullName>
    </recommendedName>
</protein>
<dbReference type="eggNOG" id="COG0604">
    <property type="taxonomic scope" value="Bacteria"/>
</dbReference>
<dbReference type="SUPFAM" id="SSF51735">
    <property type="entry name" value="NAD(P)-binding Rossmann-fold domains"/>
    <property type="match status" value="1"/>
</dbReference>
<dbReference type="Gene3D" id="3.40.50.720">
    <property type="entry name" value="NAD(P)-binding Rossmann-like Domain"/>
    <property type="match status" value="1"/>
</dbReference>
<dbReference type="RefSeq" id="WP_013225567.1">
    <property type="nucleotide sequence ID" value="NC_014318.1"/>
</dbReference>
<evidence type="ECO:0000313" key="2">
    <source>
        <dbReference type="Proteomes" id="UP000000328"/>
    </source>
</evidence>